<dbReference type="AlphaFoldDB" id="A0A6H1TXD1"/>
<dbReference type="GO" id="GO:0006644">
    <property type="term" value="P:phospholipid metabolic process"/>
    <property type="evidence" value="ECO:0007669"/>
    <property type="project" value="InterPro"/>
</dbReference>
<gene>
    <name evidence="3" type="ORF">HCG48_09940</name>
</gene>
<keyword evidence="4" id="KW-1185">Reference proteome</keyword>
<proteinExistence type="predicted"/>
<dbReference type="RefSeq" id="WP_168569021.1">
    <property type="nucleotide sequence ID" value="NZ_CP051167.1"/>
</dbReference>
<dbReference type="EMBL" id="CP051167">
    <property type="protein sequence ID" value="QIZ70866.1"/>
    <property type="molecule type" value="Genomic_DNA"/>
</dbReference>
<dbReference type="Gene3D" id="1.20.90.10">
    <property type="entry name" value="Phospholipase A2 domain"/>
    <property type="match status" value="1"/>
</dbReference>
<name>A0A6H1TXD1_9CYAN</name>
<dbReference type="GO" id="GO:0050482">
    <property type="term" value="P:arachidonate secretion"/>
    <property type="evidence" value="ECO:0007669"/>
    <property type="project" value="InterPro"/>
</dbReference>
<dbReference type="Pfam" id="PF13946">
    <property type="entry name" value="DUF4214"/>
    <property type="match status" value="1"/>
</dbReference>
<dbReference type="InterPro" id="IPR038255">
    <property type="entry name" value="PBS_linker_sf"/>
</dbReference>
<dbReference type="KEGG" id="oxy:HCG48_09940"/>
<dbReference type="SUPFAM" id="SSF48619">
    <property type="entry name" value="Phospholipase A2, PLA2"/>
    <property type="match status" value="1"/>
</dbReference>
<dbReference type="Proteomes" id="UP000500857">
    <property type="component" value="Chromosome"/>
</dbReference>
<keyword evidence="1" id="KW-0732">Signal</keyword>
<accession>A0A6H1TXD1</accession>
<feature type="domain" description="DUF4214" evidence="2">
    <location>
        <begin position="195"/>
        <end position="243"/>
    </location>
</feature>
<evidence type="ECO:0000313" key="4">
    <source>
        <dbReference type="Proteomes" id="UP000500857"/>
    </source>
</evidence>
<evidence type="ECO:0000256" key="1">
    <source>
        <dbReference type="SAM" id="SignalP"/>
    </source>
</evidence>
<dbReference type="Gene3D" id="1.10.3130.20">
    <property type="entry name" value="Phycobilisome linker domain"/>
    <property type="match status" value="1"/>
</dbReference>
<dbReference type="GO" id="GO:0004623">
    <property type="term" value="F:phospholipase A2 activity"/>
    <property type="evidence" value="ECO:0007669"/>
    <property type="project" value="InterPro"/>
</dbReference>
<evidence type="ECO:0000313" key="3">
    <source>
        <dbReference type="EMBL" id="QIZ70866.1"/>
    </source>
</evidence>
<protein>
    <submittedName>
        <fullName evidence="3">DUF4214 domain-containing protein</fullName>
    </submittedName>
</protein>
<feature type="chain" id="PRO_5026329321" evidence="1">
    <location>
        <begin position="26"/>
        <end position="295"/>
    </location>
</feature>
<organism evidence="3 4">
    <name type="scientific">Oxynema aestuarii AP17</name>
    <dbReference type="NCBI Taxonomy" id="2064643"/>
    <lineage>
        <taxon>Bacteria</taxon>
        <taxon>Bacillati</taxon>
        <taxon>Cyanobacteriota</taxon>
        <taxon>Cyanophyceae</taxon>
        <taxon>Oscillatoriophycideae</taxon>
        <taxon>Oscillatoriales</taxon>
        <taxon>Oscillatoriaceae</taxon>
        <taxon>Oxynema</taxon>
        <taxon>Oxynema aestuarii</taxon>
    </lineage>
</organism>
<dbReference type="InterPro" id="IPR025282">
    <property type="entry name" value="DUF4214"/>
</dbReference>
<reference evidence="3 4" key="1">
    <citation type="submission" date="2020-04" db="EMBL/GenBank/DDBJ databases">
        <authorList>
            <person name="Basu S."/>
            <person name="Maruthanayagam V."/>
            <person name="Chakraborty S."/>
            <person name="Pramanik A."/>
            <person name="Mukherjee J."/>
            <person name="Brink B."/>
        </authorList>
    </citation>
    <scope>NUCLEOTIDE SEQUENCE [LARGE SCALE GENOMIC DNA]</scope>
    <source>
        <strain evidence="3 4">AP17</strain>
    </source>
</reference>
<evidence type="ECO:0000259" key="2">
    <source>
        <dbReference type="Pfam" id="PF13946"/>
    </source>
</evidence>
<feature type="signal peptide" evidence="1">
    <location>
        <begin position="1"/>
        <end position="25"/>
    </location>
</feature>
<sequence length="295" mass="34168">MKSVKIWTRLSLVSAIAIASALTVAVPEPASAGQSCEARGSWTASLNLPDLYRAPSSHSDRAARFVRACRELDDCYNQAGSDKDRCDLAFFEQLEDECVRAYGRTAALTNPALSECDRAADEIYEVVSRSRASQRAYLQAQESQQRRWEEQVSRLYREMLDRRPSLRVTRDYVEALERGWSLDRVREDIAYSRDAEDAIEEIYEDVLDREPDRRGMDTYQRALARGWDLEKVREDIAYSDEAERAINRIYREVLGRNADRSGLRTYRKALARGRSLRDIRRDIENSDEARRRRPR</sequence>
<dbReference type="InterPro" id="IPR036444">
    <property type="entry name" value="PLipase_A2_dom_sf"/>
</dbReference>